<accession>A0A948THR4</accession>
<evidence type="ECO:0000313" key="3">
    <source>
        <dbReference type="Proteomes" id="UP000733611"/>
    </source>
</evidence>
<protein>
    <submittedName>
        <fullName evidence="2">Bax inhibitor-1/YccA family protein</fullName>
    </submittedName>
</protein>
<feature type="transmembrane region" description="Helical" evidence="1">
    <location>
        <begin position="182"/>
        <end position="203"/>
    </location>
</feature>
<keyword evidence="1" id="KW-0812">Transmembrane</keyword>
<keyword evidence="1" id="KW-0472">Membrane</keyword>
<comment type="caution">
    <text evidence="2">The sequence shown here is derived from an EMBL/GenBank/DDBJ whole genome shotgun (WGS) entry which is preliminary data.</text>
</comment>
<feature type="transmembrane region" description="Helical" evidence="1">
    <location>
        <begin position="219"/>
        <end position="237"/>
    </location>
</feature>
<sequence length="247" mass="26354">MALNNPAMGVLNRAAEGAYNFGGLGQVATLSGATTKSILLVALTLVVGYVSMVYSLGYIYANGAIPKLLMYGSLIAAVVVALVTIFKPNAAPFSAPAYAVLEGGALGCLSAVFEFKYPGIVSTAVMSTFVVVLSMLALWKFRIIVPTARFRSIVVGATAGVAVLYLINMIGSLFGFPLLPRTGALSIIISLVVCTIAAFNLVLDFDMIEQSVNEGLPKYFEYYCAFSLLVTICWLYIEILNLLSKRE</sequence>
<proteinExistence type="predicted"/>
<dbReference type="Pfam" id="PF12811">
    <property type="entry name" value="BaxI_1"/>
    <property type="match status" value="1"/>
</dbReference>
<organism evidence="2 3">
    <name type="scientific">Candidatus Anaerobiospirillum pullicola</name>
    <dbReference type="NCBI Taxonomy" id="2838451"/>
    <lineage>
        <taxon>Bacteria</taxon>
        <taxon>Pseudomonadati</taxon>
        <taxon>Pseudomonadota</taxon>
        <taxon>Gammaproteobacteria</taxon>
        <taxon>Aeromonadales</taxon>
        <taxon>Succinivibrionaceae</taxon>
        <taxon>Anaerobiospirillum</taxon>
    </lineage>
</organism>
<dbReference type="Proteomes" id="UP000733611">
    <property type="component" value="Unassembled WGS sequence"/>
</dbReference>
<gene>
    <name evidence="2" type="ORF">H9847_10420</name>
</gene>
<evidence type="ECO:0000256" key="1">
    <source>
        <dbReference type="SAM" id="Phobius"/>
    </source>
</evidence>
<dbReference type="InterPro" id="IPR010539">
    <property type="entry name" value="BaxI_1-like"/>
</dbReference>
<dbReference type="AlphaFoldDB" id="A0A948THR4"/>
<reference evidence="2" key="2">
    <citation type="submission" date="2021-04" db="EMBL/GenBank/DDBJ databases">
        <authorList>
            <person name="Gilroy R."/>
        </authorList>
    </citation>
    <scope>NUCLEOTIDE SEQUENCE</scope>
    <source>
        <strain evidence="2">378</strain>
    </source>
</reference>
<reference evidence="2" key="1">
    <citation type="journal article" date="2021" name="PeerJ">
        <title>Extensive microbial diversity within the chicken gut microbiome revealed by metagenomics and culture.</title>
        <authorList>
            <person name="Gilroy R."/>
            <person name="Ravi A."/>
            <person name="Getino M."/>
            <person name="Pursley I."/>
            <person name="Horton D.L."/>
            <person name="Alikhan N.F."/>
            <person name="Baker D."/>
            <person name="Gharbi K."/>
            <person name="Hall N."/>
            <person name="Watson M."/>
            <person name="Adriaenssens E.M."/>
            <person name="Foster-Nyarko E."/>
            <person name="Jarju S."/>
            <person name="Secka A."/>
            <person name="Antonio M."/>
            <person name="Oren A."/>
            <person name="Chaudhuri R.R."/>
            <person name="La Ragione R."/>
            <person name="Hildebrand F."/>
            <person name="Pallen M.J."/>
        </authorList>
    </citation>
    <scope>NUCLEOTIDE SEQUENCE</scope>
    <source>
        <strain evidence="2">378</strain>
    </source>
</reference>
<feature type="transmembrane region" description="Helical" evidence="1">
    <location>
        <begin position="68"/>
        <end position="86"/>
    </location>
</feature>
<feature type="transmembrane region" description="Helical" evidence="1">
    <location>
        <begin position="153"/>
        <end position="176"/>
    </location>
</feature>
<evidence type="ECO:0000313" key="2">
    <source>
        <dbReference type="EMBL" id="MBU3845256.1"/>
    </source>
</evidence>
<name>A0A948THR4_9GAMM</name>
<dbReference type="EMBL" id="JAHLFE010000214">
    <property type="protein sequence ID" value="MBU3845256.1"/>
    <property type="molecule type" value="Genomic_DNA"/>
</dbReference>
<dbReference type="PANTHER" id="PTHR41282:SF1">
    <property type="entry name" value="CONSERVED TRANSMEMBRANE PROTEIN-RELATED"/>
    <property type="match status" value="1"/>
</dbReference>
<keyword evidence="1" id="KW-1133">Transmembrane helix</keyword>
<dbReference type="PANTHER" id="PTHR41282">
    <property type="entry name" value="CONSERVED TRANSMEMBRANE PROTEIN-RELATED"/>
    <property type="match status" value="1"/>
</dbReference>
<feature type="transmembrane region" description="Helical" evidence="1">
    <location>
        <begin position="38"/>
        <end position="61"/>
    </location>
</feature>
<feature type="transmembrane region" description="Helical" evidence="1">
    <location>
        <begin position="119"/>
        <end position="141"/>
    </location>
</feature>